<keyword evidence="6" id="KW-1185">Reference proteome</keyword>
<dbReference type="EMBL" id="JAACFV010000061">
    <property type="protein sequence ID" value="KAF7507898.1"/>
    <property type="molecule type" value="Genomic_DNA"/>
</dbReference>
<dbReference type="Gene3D" id="2.30.29.30">
    <property type="entry name" value="Pleckstrin-homology domain (PH domain)/Phosphotyrosine-binding domain (PTB)"/>
    <property type="match status" value="1"/>
</dbReference>
<dbReference type="InterPro" id="IPR035999">
    <property type="entry name" value="Sec7_dom_sf"/>
</dbReference>
<organism evidence="5 6">
    <name type="scientific">Endocarpon pusillum</name>
    <dbReference type="NCBI Taxonomy" id="364733"/>
    <lineage>
        <taxon>Eukaryota</taxon>
        <taxon>Fungi</taxon>
        <taxon>Dikarya</taxon>
        <taxon>Ascomycota</taxon>
        <taxon>Pezizomycotina</taxon>
        <taxon>Eurotiomycetes</taxon>
        <taxon>Chaetothyriomycetidae</taxon>
        <taxon>Verrucariales</taxon>
        <taxon>Verrucariaceae</taxon>
        <taxon>Endocarpon</taxon>
    </lineage>
</organism>
<dbReference type="SUPFAM" id="SSF50729">
    <property type="entry name" value="PH domain-like"/>
    <property type="match status" value="1"/>
</dbReference>
<feature type="compositionally biased region" description="Polar residues" evidence="2">
    <location>
        <begin position="1217"/>
        <end position="1229"/>
    </location>
</feature>
<dbReference type="InterPro" id="IPR023394">
    <property type="entry name" value="Sec7_C_sf"/>
</dbReference>
<comment type="caution">
    <text evidence="5">The sequence shown here is derived from an EMBL/GenBank/DDBJ whole genome shotgun (WGS) entry which is preliminary data.</text>
</comment>
<feature type="compositionally biased region" description="Basic residues" evidence="2">
    <location>
        <begin position="98"/>
        <end position="108"/>
    </location>
</feature>
<accession>A0A8H7E4J2</accession>
<evidence type="ECO:0000313" key="5">
    <source>
        <dbReference type="EMBL" id="KAF7507898.1"/>
    </source>
</evidence>
<feature type="compositionally biased region" description="Polar residues" evidence="2">
    <location>
        <begin position="443"/>
        <end position="462"/>
    </location>
</feature>
<feature type="compositionally biased region" description="Basic and acidic residues" evidence="2">
    <location>
        <begin position="20"/>
        <end position="34"/>
    </location>
</feature>
<name>A0A8H7E4J2_9EURO</name>
<dbReference type="SMART" id="SM00222">
    <property type="entry name" value="Sec7"/>
    <property type="match status" value="1"/>
</dbReference>
<feature type="compositionally biased region" description="Polar residues" evidence="2">
    <location>
        <begin position="35"/>
        <end position="93"/>
    </location>
</feature>
<protein>
    <recommendedName>
        <fullName evidence="7">Protein transport protein sec73</fullName>
    </recommendedName>
</protein>
<proteinExistence type="predicted"/>
<dbReference type="OrthoDB" id="430364at2759"/>
<dbReference type="Pfam" id="PF00169">
    <property type="entry name" value="PH"/>
    <property type="match status" value="1"/>
</dbReference>
<feature type="region of interest" description="Disordered" evidence="2">
    <location>
        <begin position="1"/>
        <end position="135"/>
    </location>
</feature>
<feature type="coiled-coil region" evidence="1">
    <location>
        <begin position="955"/>
        <end position="989"/>
    </location>
</feature>
<dbReference type="PANTHER" id="PTHR10663">
    <property type="entry name" value="GUANYL-NUCLEOTIDE EXCHANGE FACTOR"/>
    <property type="match status" value="1"/>
</dbReference>
<sequence>MPWKGLRAHAAGGRMSGRHSFVEKQDTQFLEGHETVSSSGPIAQQTGTTDYRPISQGSSDSISGNPIQTTQATPSAADQTRENVPQRTRNGNAATVPRSHRFSLLRLRHASDPQLSRSYTTSASSQTPPLPVPTTPTIVTTPPAVNASNHNKKIKEKLKLTGRSQNPSTENIALRRQSFGGALDGALESNSKLRMSNARNANKHHPHISFEEPNRLSAVSARGAPPAYGDVSNSSLSLPPSRLSESSRSDGSSGEHGIYAETTTTHTVSTTTTFFRLPRRNKNKGHLFPLPVKIPSQESKIDGIRTPRLPDSGRRSMSPGRQAQDGGPITAIYAPKPCAGSGLEHPSPVPSPTYSAIALTNAPLSSTTPSLIRKDSITSHRSAKSTPSIPMPPPLLGSRGRSSTMGSLKKVREAERQSSPQVALPGRTSTSTSGRKSFGDIFSLSQRLRQNSEPSNFGNAKTLSGAPGTPASTGSKPNSFQIPREPVVYPERAEGDTPATYLAKLEEAVNQGVIAAILCKGFDEFSKICFRKYMRGFSYFGDSIDMAVRKMLMQVELPKETQQIDRLLQGFADRYCECNPGIFATVDEAYFVAFSILLLHSDTHNKNNKRKMQKADYVKNTQDQVEVSQDILECFYDNVSYTPFIHFEDEIAINSHRLGAPKPKKGLFKTPSNDNLRGPVDPYALILDQKLELLRPSLKEVMDTEDTYSYTGTVSSLDANGLYQAFHKAGVLQIVSARSRPDAFLSQATISNPAEAQAGLVDIKAAKVGLLWRKDPKKKKARSPWQEWGAILTGSQLYFFKDITWIKSLIFQNEAQQKSGADSNPIIFKPPLSSFQPDALLSMDDAVALLDTGYKKHKHAFLFVKHGGFEEVFLANSEGDMNDWIAKLNYAATFRTAGVRMRGFIGANYEGQRPELCRNGSATSTRSGHATSGEVHAHGRHINQQLAREILAYRRQIMTDRIAEANDKLATAQKELDNLLRNARHLQICSPIQAKSREALVLAAGRMSAKLKWTRVDMWRTRCHRDVMKMDLEQEIGLTSAASILRESVSLRSTPQKRAPLKLSSQSLKRSDTKSGDAAASPKSTYSMLSATSTSQAMLDKARSPDGLRHALSDESVSRGHHSSIGSVEQFMAASANSADAQNRASSFSVQGPPAPSLDHRPSTSDSQFGRSDADSIAHGSKLTTPTPSVDDEERLLREAGILDVERPLNALRRPGTSESDPNHPTVTSPDAFPKDRTGVRRSLHRTLRDSQHGHHGSQSVRLRKAKEPAMHPPPAALRRSSQSGAEGLTRGTGSFIVHGKKASVITLGSEWQSMSNEDRIQLRKQSQTEEREADVGAGSSVLLSPKAEEMEEAHDDTPFDKSRTSIHNSRDMKLGVSTTLEADTGGVVVNKDNLDRDHTTGLEVKDKTQDEWLVHNEGVAVHRCGHQAGLERSSLDCTVADHLSAPPTDLRRSPTPQAIHA</sequence>
<dbReference type="SUPFAM" id="SSF48425">
    <property type="entry name" value="Sec7 domain"/>
    <property type="match status" value="1"/>
</dbReference>
<feature type="compositionally biased region" description="Polar residues" evidence="2">
    <location>
        <begin position="1082"/>
        <end position="1097"/>
    </location>
</feature>
<feature type="compositionally biased region" description="Polar residues" evidence="2">
    <location>
        <begin position="470"/>
        <end position="481"/>
    </location>
</feature>
<feature type="region of interest" description="Disordered" evidence="2">
    <location>
        <begin position="1049"/>
        <end position="1105"/>
    </location>
</feature>
<evidence type="ECO:0008006" key="7">
    <source>
        <dbReference type="Google" id="ProtNLM"/>
    </source>
</evidence>
<feature type="region of interest" description="Disordered" evidence="2">
    <location>
        <begin position="1135"/>
        <end position="1193"/>
    </location>
</feature>
<dbReference type="Pfam" id="PF01369">
    <property type="entry name" value="Sec7"/>
    <property type="match status" value="1"/>
</dbReference>
<feature type="compositionally biased region" description="Polar residues" evidence="2">
    <location>
        <begin position="113"/>
        <end position="126"/>
    </location>
</feature>
<dbReference type="Proteomes" id="UP000606974">
    <property type="component" value="Unassembled WGS sequence"/>
</dbReference>
<evidence type="ECO:0000259" key="4">
    <source>
        <dbReference type="PROSITE" id="PS50190"/>
    </source>
</evidence>
<dbReference type="Gene3D" id="1.10.1000.11">
    <property type="entry name" value="Arf Nucleotide-binding Site Opener,domain 2"/>
    <property type="match status" value="1"/>
</dbReference>
<feature type="region of interest" description="Disordered" evidence="2">
    <location>
        <begin position="377"/>
        <end position="483"/>
    </location>
</feature>
<dbReference type="InterPro" id="IPR011993">
    <property type="entry name" value="PH-like_dom_sf"/>
</dbReference>
<dbReference type="PANTHER" id="PTHR10663:SF405">
    <property type="entry name" value="ARF GUANINE NUCLEOTIDE EXCHANGE FACTOR SYT1"/>
    <property type="match status" value="1"/>
</dbReference>
<feature type="region of interest" description="Disordered" evidence="2">
    <location>
        <begin position="1319"/>
        <end position="1341"/>
    </location>
</feature>
<feature type="domain" description="SEC7" evidence="4">
    <location>
        <begin position="482"/>
        <end position="642"/>
    </location>
</feature>
<evidence type="ECO:0000313" key="6">
    <source>
        <dbReference type="Proteomes" id="UP000606974"/>
    </source>
</evidence>
<dbReference type="GO" id="GO:0005085">
    <property type="term" value="F:guanyl-nucleotide exchange factor activity"/>
    <property type="evidence" value="ECO:0007669"/>
    <property type="project" value="InterPro"/>
</dbReference>
<feature type="compositionally biased region" description="Low complexity" evidence="2">
    <location>
        <begin position="232"/>
        <end position="252"/>
    </location>
</feature>
<feature type="domain" description="PH" evidence="3">
    <location>
        <begin position="764"/>
        <end position="893"/>
    </location>
</feature>
<feature type="region of interest" description="Disordered" evidence="2">
    <location>
        <begin position="1207"/>
        <end position="1293"/>
    </location>
</feature>
<feature type="compositionally biased region" description="Basic and acidic residues" evidence="2">
    <location>
        <begin position="1319"/>
        <end position="1335"/>
    </location>
</feature>
<reference evidence="5" key="1">
    <citation type="submission" date="2020-02" db="EMBL/GenBank/DDBJ databases">
        <authorList>
            <person name="Palmer J.M."/>
        </authorList>
    </citation>
    <scope>NUCLEOTIDE SEQUENCE</scope>
    <source>
        <strain evidence="5">EPUS1.4</strain>
        <tissue evidence="5">Thallus</tissue>
    </source>
</reference>
<dbReference type="InterPro" id="IPR001849">
    <property type="entry name" value="PH_domain"/>
</dbReference>
<dbReference type="PROSITE" id="PS50190">
    <property type="entry name" value="SEC7"/>
    <property type="match status" value="1"/>
</dbReference>
<feature type="compositionally biased region" description="Low complexity" evidence="2">
    <location>
        <begin position="262"/>
        <end position="271"/>
    </location>
</feature>
<evidence type="ECO:0000256" key="1">
    <source>
        <dbReference type="SAM" id="Coils"/>
    </source>
</evidence>
<dbReference type="InterPro" id="IPR000904">
    <property type="entry name" value="Sec7_dom"/>
</dbReference>
<evidence type="ECO:0000259" key="3">
    <source>
        <dbReference type="PROSITE" id="PS50003"/>
    </source>
</evidence>
<feature type="region of interest" description="Disordered" evidence="2">
    <location>
        <begin position="296"/>
        <end position="351"/>
    </location>
</feature>
<dbReference type="SMART" id="SM00233">
    <property type="entry name" value="PH"/>
    <property type="match status" value="1"/>
</dbReference>
<gene>
    <name evidence="5" type="ORF">GJ744_009932</name>
</gene>
<keyword evidence="1" id="KW-0175">Coiled coil</keyword>
<dbReference type="PROSITE" id="PS50003">
    <property type="entry name" value="PH_DOMAIN"/>
    <property type="match status" value="1"/>
</dbReference>
<evidence type="ECO:0000256" key="2">
    <source>
        <dbReference type="SAM" id="MobiDB-lite"/>
    </source>
</evidence>
<dbReference type="GO" id="GO:0032012">
    <property type="term" value="P:regulation of ARF protein signal transduction"/>
    <property type="evidence" value="ECO:0007669"/>
    <property type="project" value="InterPro"/>
</dbReference>
<feature type="region of interest" description="Disordered" evidence="2">
    <location>
        <begin position="199"/>
        <end position="271"/>
    </location>
</feature>
<feature type="compositionally biased region" description="Polar residues" evidence="2">
    <location>
        <begin position="1135"/>
        <end position="1150"/>
    </location>
</feature>